<proteinExistence type="predicted"/>
<organism evidence="2 3">
    <name type="scientific">Guptibacillus hwajinpoensis</name>
    <dbReference type="NCBI Taxonomy" id="208199"/>
    <lineage>
        <taxon>Bacteria</taxon>
        <taxon>Bacillati</taxon>
        <taxon>Bacillota</taxon>
        <taxon>Bacilli</taxon>
        <taxon>Bacillales</taxon>
        <taxon>Guptibacillaceae</taxon>
        <taxon>Guptibacillus</taxon>
    </lineage>
</organism>
<sequence>MSTTRRRSIMSCGCNNHTRCSCQPNGCPSAIQIVGLCDPSTITFEGLDTDDRNWTEVSIPEVLHIPPQKPDIETIDKVFVQVKILSKRVIRTPISTEENAEGTKLTGWKLVIEGVVKQKVVYTAWNAVQSVHSAHFTVPFSAFIILPGDTTEEDRFCVETCVEDVFVKAINDREIFKNVTLFLKATKEPPFCPPVPPPPTP</sequence>
<evidence type="ECO:0000313" key="2">
    <source>
        <dbReference type="EMBL" id="TKD72171.1"/>
    </source>
</evidence>
<dbReference type="InterPro" id="IPR024300">
    <property type="entry name" value="SipL_SPOCS_dom"/>
</dbReference>
<evidence type="ECO:0000313" key="3">
    <source>
        <dbReference type="Proteomes" id="UP000310541"/>
    </source>
</evidence>
<dbReference type="OrthoDB" id="1716276at2"/>
<reference evidence="2 3" key="1">
    <citation type="submission" date="2019-04" db="EMBL/GenBank/DDBJ databases">
        <title>Genome sequence of Bacillus hwajinpoensis strain Y2.</title>
        <authorList>
            <person name="Fair J.L."/>
            <person name="Maclea K.S."/>
        </authorList>
    </citation>
    <scope>NUCLEOTIDE SEQUENCE [LARGE SCALE GENOMIC DNA]</scope>
    <source>
        <strain evidence="2 3">Y2</strain>
    </source>
</reference>
<comment type="caution">
    <text evidence="2">The sequence shown here is derived from an EMBL/GenBank/DDBJ whole genome shotgun (WGS) entry which is preliminary data.</text>
</comment>
<accession>A0A4U1MN38</accession>
<name>A0A4U1MN38_9BACL</name>
<gene>
    <name evidence="2" type="ORF">FBF83_05075</name>
</gene>
<dbReference type="Proteomes" id="UP000310541">
    <property type="component" value="Unassembled WGS sequence"/>
</dbReference>
<dbReference type="AlphaFoldDB" id="A0A4U1MN38"/>
<protein>
    <submittedName>
        <fullName evidence="2">DUF3794 domain-containing protein</fullName>
    </submittedName>
</protein>
<dbReference type="EMBL" id="SWFM01000001">
    <property type="protein sequence ID" value="TKD72171.1"/>
    <property type="molecule type" value="Genomic_DNA"/>
</dbReference>
<feature type="domain" description="SipL SPOCS" evidence="1">
    <location>
        <begin position="71"/>
        <end position="169"/>
    </location>
</feature>
<dbReference type="Pfam" id="PF12673">
    <property type="entry name" value="SipL"/>
    <property type="match status" value="1"/>
</dbReference>
<evidence type="ECO:0000259" key="1">
    <source>
        <dbReference type="Pfam" id="PF12673"/>
    </source>
</evidence>